<keyword evidence="2" id="KW-0819">tRNA processing</keyword>
<dbReference type="AlphaFoldDB" id="A0A0A1ZJH5"/>
<keyword evidence="7 8" id="KW-0694">RNA-binding</keyword>
<dbReference type="EC" id="2.7.7.72" evidence="11"/>
<dbReference type="GO" id="GO:0046872">
    <property type="term" value="F:metal ion binding"/>
    <property type="evidence" value="ECO:0007669"/>
    <property type="project" value="UniProtKB-KW"/>
</dbReference>
<dbReference type="CDD" id="cd05398">
    <property type="entry name" value="NT_ClassII-CCAase"/>
    <property type="match status" value="1"/>
</dbReference>
<dbReference type="eggNOG" id="COG0617">
    <property type="taxonomic scope" value="Bacteria"/>
</dbReference>
<dbReference type="SUPFAM" id="SSF81891">
    <property type="entry name" value="Poly A polymerase C-terminal region-like"/>
    <property type="match status" value="1"/>
</dbReference>
<dbReference type="Gene3D" id="3.30.460.10">
    <property type="entry name" value="Beta Polymerase, domain 2"/>
    <property type="match status" value="1"/>
</dbReference>
<evidence type="ECO:0000256" key="7">
    <source>
        <dbReference type="ARBA" id="ARBA00022884"/>
    </source>
</evidence>
<dbReference type="InterPro" id="IPR050124">
    <property type="entry name" value="tRNA_CCA-adding_enzyme"/>
</dbReference>
<evidence type="ECO:0000313" key="11">
    <source>
        <dbReference type="EMBL" id="KGF88378.1"/>
    </source>
</evidence>
<dbReference type="Gene3D" id="1.10.3090.10">
    <property type="entry name" value="cca-adding enzyme, domain 2"/>
    <property type="match status" value="1"/>
</dbReference>
<evidence type="ECO:0000256" key="3">
    <source>
        <dbReference type="ARBA" id="ARBA00022695"/>
    </source>
</evidence>
<dbReference type="InterPro" id="IPR032810">
    <property type="entry name" value="CCA-adding_enz_C"/>
</dbReference>
<feature type="domain" description="Poly A polymerase head" evidence="9">
    <location>
        <begin position="37"/>
        <end position="148"/>
    </location>
</feature>
<keyword evidence="4" id="KW-0479">Metal-binding</keyword>
<evidence type="ECO:0000256" key="5">
    <source>
        <dbReference type="ARBA" id="ARBA00022741"/>
    </source>
</evidence>
<evidence type="ECO:0000313" key="12">
    <source>
        <dbReference type="Proteomes" id="UP000030598"/>
    </source>
</evidence>
<feature type="domain" description="CCA-adding enzyme C-terminal" evidence="10">
    <location>
        <begin position="267"/>
        <end position="392"/>
    </location>
</feature>
<dbReference type="PANTHER" id="PTHR47545">
    <property type="entry name" value="MULTIFUNCTIONAL CCA PROTEIN"/>
    <property type="match status" value="1"/>
</dbReference>
<keyword evidence="3 11" id="KW-0548">Nucleotidyltransferase</keyword>
<dbReference type="EMBL" id="JNAH01000003">
    <property type="protein sequence ID" value="KGF88378.1"/>
    <property type="molecule type" value="Genomic_DNA"/>
</dbReference>
<evidence type="ECO:0000256" key="4">
    <source>
        <dbReference type="ARBA" id="ARBA00022723"/>
    </source>
</evidence>
<dbReference type="SUPFAM" id="SSF81301">
    <property type="entry name" value="Nucleotidyltransferase"/>
    <property type="match status" value="1"/>
</dbReference>
<dbReference type="GO" id="GO:0003723">
    <property type="term" value="F:RNA binding"/>
    <property type="evidence" value="ECO:0007669"/>
    <property type="project" value="UniProtKB-KW"/>
</dbReference>
<reference evidence="12" key="1">
    <citation type="journal article" date="2014" name="Sci. Data">
        <title>Genomes of diverse isolates of the marine cyanobacterium Prochlorococcus.</title>
        <authorList>
            <person name="Biller S."/>
            <person name="Berube P."/>
            <person name="Thompson J."/>
            <person name="Kelly L."/>
            <person name="Roggensack S."/>
            <person name="Awad L."/>
            <person name="Roache-Johnson K."/>
            <person name="Ding H."/>
            <person name="Giovannoni S.J."/>
            <person name="Moore L.R."/>
            <person name="Chisholm S.W."/>
        </authorList>
    </citation>
    <scope>NUCLEOTIDE SEQUENCE [LARGE SCALE GENOMIC DNA]</scope>
    <source>
        <strain evidence="12">GP2</strain>
    </source>
</reference>
<evidence type="ECO:0000256" key="2">
    <source>
        <dbReference type="ARBA" id="ARBA00022694"/>
    </source>
</evidence>
<organism evidence="11 12">
    <name type="scientific">Prochlorococcus marinus str. GP2</name>
    <dbReference type="NCBI Taxonomy" id="59925"/>
    <lineage>
        <taxon>Bacteria</taxon>
        <taxon>Bacillati</taxon>
        <taxon>Cyanobacteriota</taxon>
        <taxon>Cyanophyceae</taxon>
        <taxon>Synechococcales</taxon>
        <taxon>Prochlorococcaceae</taxon>
        <taxon>Prochlorococcus</taxon>
    </lineage>
</organism>
<dbReference type="STRING" id="59925.EU91_0310"/>
<evidence type="ECO:0000256" key="8">
    <source>
        <dbReference type="RuleBase" id="RU003953"/>
    </source>
</evidence>
<dbReference type="GO" id="GO:0008033">
    <property type="term" value="P:tRNA processing"/>
    <property type="evidence" value="ECO:0007669"/>
    <property type="project" value="UniProtKB-KW"/>
</dbReference>
<proteinExistence type="inferred from homology"/>
<gene>
    <name evidence="11" type="ORF">EU91_0310</name>
</gene>
<evidence type="ECO:0000256" key="6">
    <source>
        <dbReference type="ARBA" id="ARBA00022842"/>
    </source>
</evidence>
<accession>A0A0A1ZJH5</accession>
<dbReference type="RefSeq" id="WP_193741584.1">
    <property type="nucleotide sequence ID" value="NZ_CP138934.1"/>
</dbReference>
<dbReference type="Pfam" id="PF13735">
    <property type="entry name" value="tRNA_NucTran2_2"/>
    <property type="match status" value="1"/>
</dbReference>
<keyword evidence="5" id="KW-0547">Nucleotide-binding</keyword>
<dbReference type="GO" id="GO:0000166">
    <property type="term" value="F:nucleotide binding"/>
    <property type="evidence" value="ECO:0007669"/>
    <property type="project" value="UniProtKB-KW"/>
</dbReference>
<keyword evidence="1 8" id="KW-0808">Transferase</keyword>
<comment type="caution">
    <text evidence="11">The sequence shown here is derived from an EMBL/GenBank/DDBJ whole genome shotgun (WGS) entry which is preliminary data.</text>
</comment>
<dbReference type="Proteomes" id="UP000030598">
    <property type="component" value="Unassembled WGS sequence"/>
</dbReference>
<evidence type="ECO:0000259" key="9">
    <source>
        <dbReference type="Pfam" id="PF01743"/>
    </source>
</evidence>
<dbReference type="InterPro" id="IPR002646">
    <property type="entry name" value="PolA_pol_head_dom"/>
</dbReference>
<dbReference type="PANTHER" id="PTHR47545:SF2">
    <property type="entry name" value="CC-ADDING TRNA NUCLEOTIDYLTRANSFERASE"/>
    <property type="match status" value="1"/>
</dbReference>
<evidence type="ECO:0000256" key="1">
    <source>
        <dbReference type="ARBA" id="ARBA00022679"/>
    </source>
</evidence>
<name>A0A0A1ZJH5_PROMR</name>
<evidence type="ECO:0000259" key="10">
    <source>
        <dbReference type="Pfam" id="PF13735"/>
    </source>
</evidence>
<keyword evidence="6" id="KW-0460">Magnesium</keyword>
<sequence>MKRPILTDHTLIIDELEKSIKFHHWDSVLAFLPEGSYLVGGYIRDIILGRETEDIDIDIVVPTNAIEIGKKITDSIGSKFIILDKKREVIRIILDHICIDIANQVSSTIEGDLSSRDFSINSIAFLFDKKCLFDPLNGLVDLKLSILRTHSGINLLNDPLRILRCFRFVSELNFKIDLNLITFIKKNKGKLYLVAEERINYEIQKIVNGFHALDAVMLIKKINIFGTDNLYEDSFFLDLEKINYSELNLAEKEQFLPLFFIAQILDETSLKKFKFSKAEITKIKLLRKWHVFLKDKNIAQLNELDRFKLHQELEMFLPSFIFYLPQNLRFNWLKRWRDKEDKLFHPSNLINGDVIKNNLKIKDGPILGDLLQYLSKELAFKRLNNFDEAIYKAKQWIEQNAPKCD</sequence>
<dbReference type="GO" id="GO:0004810">
    <property type="term" value="F:CCA tRNA nucleotidyltransferase activity"/>
    <property type="evidence" value="ECO:0007669"/>
    <property type="project" value="UniProtKB-EC"/>
</dbReference>
<protein>
    <submittedName>
        <fullName evidence="11">tRNA nucleotidyltransferase</fullName>
        <ecNumber evidence="11">2.7.7.72</ecNumber>
    </submittedName>
</protein>
<dbReference type="Pfam" id="PF01743">
    <property type="entry name" value="PolyA_pol"/>
    <property type="match status" value="1"/>
</dbReference>
<dbReference type="InterPro" id="IPR043519">
    <property type="entry name" value="NT_sf"/>
</dbReference>
<comment type="similarity">
    <text evidence="8">Belongs to the tRNA nucleotidyltransferase/poly(A) polymerase family.</text>
</comment>